<dbReference type="EMBL" id="BTSY01000002">
    <property type="protein sequence ID" value="GMT17008.1"/>
    <property type="molecule type" value="Genomic_DNA"/>
</dbReference>
<dbReference type="Proteomes" id="UP001432322">
    <property type="component" value="Unassembled WGS sequence"/>
</dbReference>
<evidence type="ECO:0000313" key="1">
    <source>
        <dbReference type="EMBL" id="GMT17008.1"/>
    </source>
</evidence>
<gene>
    <name evidence="2" type="ORF">PFISCL1PPCAC_29016</name>
    <name evidence="1" type="ORF">PFISCL1PPCAC_8305</name>
</gene>
<evidence type="ECO:0008006" key="4">
    <source>
        <dbReference type="Google" id="ProtNLM"/>
    </source>
</evidence>
<comment type="caution">
    <text evidence="1">The sequence shown here is derived from an EMBL/GenBank/DDBJ whole genome shotgun (WGS) entry which is preliminary data.</text>
</comment>
<dbReference type="EMBL" id="BTSY01000235">
    <property type="protein sequence ID" value="GMT37719.1"/>
    <property type="molecule type" value="Genomic_DNA"/>
</dbReference>
<protein>
    <recommendedName>
        <fullName evidence="4">EGF-like domain-containing protein</fullName>
    </recommendedName>
</protein>
<organism evidence="1 3">
    <name type="scientific">Pristionchus fissidentatus</name>
    <dbReference type="NCBI Taxonomy" id="1538716"/>
    <lineage>
        <taxon>Eukaryota</taxon>
        <taxon>Metazoa</taxon>
        <taxon>Ecdysozoa</taxon>
        <taxon>Nematoda</taxon>
        <taxon>Chromadorea</taxon>
        <taxon>Rhabditida</taxon>
        <taxon>Rhabditina</taxon>
        <taxon>Diplogasteromorpha</taxon>
        <taxon>Diplogasteroidea</taxon>
        <taxon>Neodiplogasteridae</taxon>
        <taxon>Pristionchus</taxon>
    </lineage>
</organism>
<feature type="non-terminal residue" evidence="1">
    <location>
        <position position="77"/>
    </location>
</feature>
<dbReference type="Pfam" id="PF23106">
    <property type="entry name" value="EGF_Teneurin"/>
    <property type="match status" value="1"/>
</dbReference>
<accession>A0AAV5VFJ1</accession>
<proteinExistence type="predicted"/>
<reference evidence="1" key="1">
    <citation type="submission" date="2023-10" db="EMBL/GenBank/DDBJ databases">
        <title>Genome assembly of Pristionchus species.</title>
        <authorList>
            <person name="Yoshida K."/>
            <person name="Sommer R.J."/>
        </authorList>
    </citation>
    <scope>NUCLEOTIDE SEQUENCE</scope>
    <source>
        <strain evidence="1">RS5133</strain>
    </source>
</reference>
<dbReference type="Gene3D" id="2.10.25.10">
    <property type="entry name" value="Laminin"/>
    <property type="match status" value="1"/>
</dbReference>
<feature type="non-terminal residue" evidence="1">
    <location>
        <position position="1"/>
    </location>
</feature>
<evidence type="ECO:0000313" key="3">
    <source>
        <dbReference type="Proteomes" id="UP001432322"/>
    </source>
</evidence>
<evidence type="ECO:0000313" key="2">
    <source>
        <dbReference type="EMBL" id="GMT37719.1"/>
    </source>
</evidence>
<dbReference type="SUPFAM" id="SSF57196">
    <property type="entry name" value="EGF/Laminin"/>
    <property type="match status" value="1"/>
</dbReference>
<keyword evidence="3" id="KW-1185">Reference proteome</keyword>
<dbReference type="AlphaFoldDB" id="A0AAV5VFJ1"/>
<name>A0AAV5VFJ1_9BILA</name>
<sequence length="77" mass="8879">LPLTRRDPCNNFGTFAHGKCKCIEGVTGEHCNMFLSTMCDKEGRCPQPDTYCYFKNADCWLNPQLCHDKRGWCLPFD</sequence>